<dbReference type="GO" id="GO:0016413">
    <property type="term" value="F:O-acetyltransferase activity"/>
    <property type="evidence" value="ECO:0007669"/>
    <property type="project" value="TreeGrafter"/>
</dbReference>
<feature type="region of interest" description="Disordered" evidence="7">
    <location>
        <begin position="356"/>
        <end position="376"/>
    </location>
</feature>
<keyword evidence="4 8" id="KW-0812">Transmembrane</keyword>
<proteinExistence type="inferred from homology"/>
<feature type="transmembrane region" description="Helical" evidence="8">
    <location>
        <begin position="139"/>
        <end position="158"/>
    </location>
</feature>
<evidence type="ECO:0000256" key="5">
    <source>
        <dbReference type="ARBA" id="ARBA00022989"/>
    </source>
</evidence>
<feature type="transmembrane region" description="Helical" evidence="8">
    <location>
        <begin position="242"/>
        <end position="260"/>
    </location>
</feature>
<accession>U1MSN3</accession>
<comment type="subcellular location">
    <subcellularLocation>
        <location evidence="1">Cell membrane</location>
        <topology evidence="1">Multi-pass membrane protein</topology>
    </subcellularLocation>
</comment>
<keyword evidence="3" id="KW-1003">Cell membrane</keyword>
<evidence type="ECO:0000313" key="10">
    <source>
        <dbReference type="EMBL" id="ERG64941.1"/>
    </source>
</evidence>
<dbReference type="PANTHER" id="PTHR40074">
    <property type="entry name" value="O-ACETYLTRANSFERASE WECH"/>
    <property type="match status" value="1"/>
</dbReference>
<feature type="transmembrane region" description="Helical" evidence="8">
    <location>
        <begin position="104"/>
        <end position="124"/>
    </location>
</feature>
<comment type="caution">
    <text evidence="10">The sequence shown here is derived from an EMBL/GenBank/DDBJ whole genome shotgun (WGS) entry which is preliminary data.</text>
</comment>
<evidence type="ECO:0000256" key="2">
    <source>
        <dbReference type="ARBA" id="ARBA00007400"/>
    </source>
</evidence>
<evidence type="ECO:0000256" key="6">
    <source>
        <dbReference type="ARBA" id="ARBA00023136"/>
    </source>
</evidence>
<feature type="transmembrane region" description="Helical" evidence="8">
    <location>
        <begin position="165"/>
        <end position="183"/>
    </location>
</feature>
<sequence length="376" mass="41823">MPSQPITVGASATHRATSPIAARALWPDLARGATVLLVVAMHLMYLQLVPLLHGTAATVWHKPIVDWTTPLRMPLFFVVSGYLSARMLQRSWRAGISGRIAPRAYLYVVWLAITAATLWGFAAWDGEDYDAWGYFVSELWQPTGVLWYIWALAAFFLVAKATQRLPDWLVVGAAALAAISVELVDVGSWKSIVAGFLPFVVGVRAPQAIRALTERTDWRHGLALLALAVALVAIRRELPLPAISHLVMSAVCVAAVLMLLPRIAHWRALRPIRRVGRNTLVIFALHPLLIIAANRFLRDTPHVLETIAASPWLAFLLPIVELLLIVVLSIGLERALRRIGLRHVFEMPRFRSQRRRVRDRLAGRQSERTNASSISS</sequence>
<dbReference type="EMBL" id="ASHR01000014">
    <property type="protein sequence ID" value="ERG64941.1"/>
    <property type="molecule type" value="Genomic_DNA"/>
</dbReference>
<feature type="transmembrane region" description="Helical" evidence="8">
    <location>
        <begin position="33"/>
        <end position="52"/>
    </location>
</feature>
<dbReference type="PANTHER" id="PTHR40074:SF4">
    <property type="entry name" value="INNER MEMBRANE PROTEIN YCFT"/>
    <property type="match status" value="1"/>
</dbReference>
<evidence type="ECO:0000256" key="8">
    <source>
        <dbReference type="SAM" id="Phobius"/>
    </source>
</evidence>
<dbReference type="AlphaFoldDB" id="U1MSN3"/>
<dbReference type="Proteomes" id="UP000016462">
    <property type="component" value="Unassembled WGS sequence"/>
</dbReference>
<feature type="domain" description="Acyltransferase 3" evidence="9">
    <location>
        <begin position="26"/>
        <end position="330"/>
    </location>
</feature>
<comment type="similarity">
    <text evidence="2">Belongs to the acyltransferase 3 family.</text>
</comment>
<dbReference type="Pfam" id="PF01757">
    <property type="entry name" value="Acyl_transf_3"/>
    <property type="match status" value="1"/>
</dbReference>
<feature type="transmembrane region" description="Helical" evidence="8">
    <location>
        <begin position="64"/>
        <end position="83"/>
    </location>
</feature>
<feature type="transmembrane region" description="Helical" evidence="8">
    <location>
        <begin position="309"/>
        <end position="332"/>
    </location>
</feature>
<gene>
    <name evidence="10" type="ORF">L332_10860</name>
</gene>
<dbReference type="GO" id="GO:0009246">
    <property type="term" value="P:enterobacterial common antigen biosynthetic process"/>
    <property type="evidence" value="ECO:0007669"/>
    <property type="project" value="TreeGrafter"/>
</dbReference>
<feature type="transmembrane region" description="Helical" evidence="8">
    <location>
        <begin position="280"/>
        <end position="297"/>
    </location>
</feature>
<evidence type="ECO:0000256" key="4">
    <source>
        <dbReference type="ARBA" id="ARBA00022692"/>
    </source>
</evidence>
<evidence type="ECO:0000313" key="11">
    <source>
        <dbReference type="Proteomes" id="UP000016462"/>
    </source>
</evidence>
<organism evidence="10 11">
    <name type="scientific">Agrococcus pavilionensis RW1</name>
    <dbReference type="NCBI Taxonomy" id="1330458"/>
    <lineage>
        <taxon>Bacteria</taxon>
        <taxon>Bacillati</taxon>
        <taxon>Actinomycetota</taxon>
        <taxon>Actinomycetes</taxon>
        <taxon>Micrococcales</taxon>
        <taxon>Microbacteriaceae</taxon>
        <taxon>Agrococcus</taxon>
    </lineage>
</organism>
<keyword evidence="6 8" id="KW-0472">Membrane</keyword>
<dbReference type="GO" id="GO:0005886">
    <property type="term" value="C:plasma membrane"/>
    <property type="evidence" value="ECO:0007669"/>
    <property type="project" value="UniProtKB-SubCell"/>
</dbReference>
<keyword evidence="11" id="KW-1185">Reference proteome</keyword>
<evidence type="ECO:0000259" key="9">
    <source>
        <dbReference type="Pfam" id="PF01757"/>
    </source>
</evidence>
<evidence type="ECO:0000256" key="1">
    <source>
        <dbReference type="ARBA" id="ARBA00004651"/>
    </source>
</evidence>
<dbReference type="InterPro" id="IPR002656">
    <property type="entry name" value="Acyl_transf_3_dom"/>
</dbReference>
<name>U1MSN3_9MICO</name>
<protein>
    <recommendedName>
        <fullName evidence="9">Acyltransferase 3 domain-containing protein</fullName>
    </recommendedName>
</protein>
<dbReference type="RefSeq" id="WP_021009960.1">
    <property type="nucleotide sequence ID" value="NZ_ASHR01000014.1"/>
</dbReference>
<evidence type="ECO:0000256" key="7">
    <source>
        <dbReference type="SAM" id="MobiDB-lite"/>
    </source>
</evidence>
<reference evidence="10 11" key="1">
    <citation type="journal article" date="2013" name="Genome Announc.">
        <title>First draft genome sequence from a member of the genus agrococcus, isolated from modern microbialites.</title>
        <authorList>
            <person name="White R.A.III."/>
            <person name="Grassa C.J."/>
            <person name="Suttle C.A."/>
        </authorList>
    </citation>
    <scope>NUCLEOTIDE SEQUENCE [LARGE SCALE GENOMIC DNA]</scope>
    <source>
        <strain evidence="10 11">RW1</strain>
    </source>
</reference>
<keyword evidence="5 8" id="KW-1133">Transmembrane helix</keyword>
<evidence type="ECO:0000256" key="3">
    <source>
        <dbReference type="ARBA" id="ARBA00022475"/>
    </source>
</evidence>
<dbReference type="OrthoDB" id="4394033at2"/>